<dbReference type="Pfam" id="PF00048">
    <property type="entry name" value="IL8"/>
    <property type="match status" value="1"/>
</dbReference>
<name>A0AB32TVF2_DANRE</name>
<dbReference type="Gene3D" id="2.40.50.40">
    <property type="match status" value="1"/>
</dbReference>
<dbReference type="PRINTS" id="PR00436">
    <property type="entry name" value="INTERLEUKIN8"/>
</dbReference>
<keyword evidence="3" id="KW-0202">Cytokine</keyword>
<protein>
    <submittedName>
        <fullName evidence="8">Interleukin-8-like</fullName>
    </submittedName>
</protein>
<evidence type="ECO:0000256" key="5">
    <source>
        <dbReference type="SAM" id="SignalP"/>
    </source>
</evidence>
<dbReference type="RefSeq" id="XP_068078573.1">
    <property type="nucleotide sequence ID" value="XM_068222472.2"/>
</dbReference>
<keyword evidence="5" id="KW-0732">Signal</keyword>
<evidence type="ECO:0000313" key="8">
    <source>
        <dbReference type="RefSeq" id="XP_068078573.1"/>
    </source>
</evidence>
<dbReference type="Proteomes" id="UP000000437">
    <property type="component" value="Chromosome 7"/>
</dbReference>
<dbReference type="SUPFAM" id="SSF54117">
    <property type="entry name" value="Interleukin 8-like chemokines"/>
    <property type="match status" value="1"/>
</dbReference>
<dbReference type="GO" id="GO:0008009">
    <property type="term" value="F:chemokine activity"/>
    <property type="evidence" value="ECO:0007669"/>
    <property type="project" value="InterPro"/>
</dbReference>
<dbReference type="PANTHER" id="PTHR12015:SF210">
    <property type="entry name" value="C-X-C MOTIF CHEMOKINE 9"/>
    <property type="match status" value="1"/>
</dbReference>
<gene>
    <name evidence="8" type="primary">LOC108190774</name>
</gene>
<dbReference type="InterPro" id="IPR036048">
    <property type="entry name" value="Interleukin_8-like_sf"/>
</dbReference>
<dbReference type="KEGG" id="dre:108190774"/>
<evidence type="ECO:0000256" key="1">
    <source>
        <dbReference type="ARBA" id="ARBA00004613"/>
    </source>
</evidence>
<comment type="similarity">
    <text evidence="2">Belongs to the intercrine alpha (chemokine CxC) family.</text>
</comment>
<feature type="domain" description="Chemokine interleukin-8-like" evidence="6">
    <location>
        <begin position="30"/>
        <end position="91"/>
    </location>
</feature>
<feature type="signal peptide" evidence="5">
    <location>
        <begin position="1"/>
        <end position="17"/>
    </location>
</feature>
<reference evidence="8" key="1">
    <citation type="submission" date="2025-08" db="UniProtKB">
        <authorList>
            <consortium name="RefSeq"/>
        </authorList>
    </citation>
    <scope>IDENTIFICATION</scope>
    <source>
        <strain evidence="8">Tuebingen</strain>
        <tissue evidence="8">Fibroblasts and whole tissue</tissue>
    </source>
</reference>
<dbReference type="InterPro" id="IPR033899">
    <property type="entry name" value="CXC_Chemokine_domain"/>
</dbReference>
<keyword evidence="7" id="KW-1185">Reference proteome</keyword>
<keyword evidence="4" id="KW-0964">Secreted</keyword>
<sequence length="148" mass="16814">MMKLSISAFMLLICTTALQCTNEGQPPPPPLRCQCVKIYSQPPIPRRQVLALKVNSAGPHCRNEEIIATLKNGQTCLNPTENWVMSLKTQFAKREQTEEKAQTQECVPKRASAQTDDLLLSCSRSCLLQNWHIHRRMDYHKCCRDAST</sequence>
<dbReference type="GO" id="GO:0006955">
    <property type="term" value="P:immune response"/>
    <property type="evidence" value="ECO:0007669"/>
    <property type="project" value="InterPro"/>
</dbReference>
<evidence type="ECO:0000256" key="3">
    <source>
        <dbReference type="ARBA" id="ARBA00022514"/>
    </source>
</evidence>
<dbReference type="GO" id="GO:0005615">
    <property type="term" value="C:extracellular space"/>
    <property type="evidence" value="ECO:0007669"/>
    <property type="project" value="UniProtKB-KW"/>
</dbReference>
<dbReference type="PANTHER" id="PTHR12015">
    <property type="entry name" value="SMALL INDUCIBLE CYTOKINE A"/>
    <property type="match status" value="1"/>
</dbReference>
<evidence type="ECO:0000259" key="6">
    <source>
        <dbReference type="SMART" id="SM00199"/>
    </source>
</evidence>
<evidence type="ECO:0000256" key="4">
    <source>
        <dbReference type="ARBA" id="ARBA00022525"/>
    </source>
</evidence>
<feature type="chain" id="PRO_5044230032" evidence="5">
    <location>
        <begin position="18"/>
        <end position="148"/>
    </location>
</feature>
<evidence type="ECO:0000313" key="7">
    <source>
        <dbReference type="Proteomes" id="UP000000437"/>
    </source>
</evidence>
<dbReference type="InterPro" id="IPR001811">
    <property type="entry name" value="Chemokine_IL8-like_dom"/>
</dbReference>
<dbReference type="GeneID" id="108190774"/>
<dbReference type="InterPro" id="IPR039809">
    <property type="entry name" value="Chemokine_b/g/d"/>
</dbReference>
<evidence type="ECO:0000256" key="2">
    <source>
        <dbReference type="ARBA" id="ARBA00010665"/>
    </source>
</evidence>
<dbReference type="CDD" id="cd00273">
    <property type="entry name" value="Chemokine_CXC"/>
    <property type="match status" value="1"/>
</dbReference>
<proteinExistence type="inferred from homology"/>
<dbReference type="SMART" id="SM00199">
    <property type="entry name" value="SCY"/>
    <property type="match status" value="1"/>
</dbReference>
<comment type="subcellular location">
    <subcellularLocation>
        <location evidence="1">Secreted</location>
    </subcellularLocation>
</comment>
<organism evidence="7 8">
    <name type="scientific">Danio rerio</name>
    <name type="common">Zebrafish</name>
    <name type="synonym">Brachydanio rerio</name>
    <dbReference type="NCBI Taxonomy" id="7955"/>
    <lineage>
        <taxon>Eukaryota</taxon>
        <taxon>Metazoa</taxon>
        <taxon>Chordata</taxon>
        <taxon>Craniata</taxon>
        <taxon>Vertebrata</taxon>
        <taxon>Euteleostomi</taxon>
        <taxon>Actinopterygii</taxon>
        <taxon>Neopterygii</taxon>
        <taxon>Teleostei</taxon>
        <taxon>Ostariophysi</taxon>
        <taxon>Cypriniformes</taxon>
        <taxon>Danionidae</taxon>
        <taxon>Danioninae</taxon>
        <taxon>Danio</taxon>
    </lineage>
</organism>
<dbReference type="AlphaFoldDB" id="A0AB32TVF2"/>
<dbReference type="GO" id="GO:0006952">
    <property type="term" value="P:defense response"/>
    <property type="evidence" value="ECO:0007669"/>
    <property type="project" value="InterPro"/>
</dbReference>
<accession>A0AB32TVF2</accession>